<gene>
    <name evidence="1" type="ORF">M413DRAFT_356802</name>
</gene>
<name>A0A0C3CLD4_HEBCY</name>
<evidence type="ECO:0000313" key="2">
    <source>
        <dbReference type="Proteomes" id="UP000053424"/>
    </source>
</evidence>
<dbReference type="Proteomes" id="UP000053424">
    <property type="component" value="Unassembled WGS sequence"/>
</dbReference>
<protein>
    <submittedName>
        <fullName evidence="1">Uncharacterized protein</fullName>
    </submittedName>
</protein>
<sequence length="127" mass="13811">MASAENRRTDGAQLKTDRSSITALYSTRSVVPGGVVCEPAKKRSGTLGYYLASRAVQGTPGRELNWKLGNNTGLRLNGPGGFIPSEKYWRRWCSLPPIGVATGMRGTLRSKAGRIQISRDMDDVSRP</sequence>
<keyword evidence="2" id="KW-1185">Reference proteome</keyword>
<proteinExistence type="predicted"/>
<dbReference type="HOGENOM" id="CLU_1970836_0_0_1"/>
<dbReference type="AlphaFoldDB" id="A0A0C3CLD4"/>
<organism evidence="1 2">
    <name type="scientific">Hebeloma cylindrosporum</name>
    <dbReference type="NCBI Taxonomy" id="76867"/>
    <lineage>
        <taxon>Eukaryota</taxon>
        <taxon>Fungi</taxon>
        <taxon>Dikarya</taxon>
        <taxon>Basidiomycota</taxon>
        <taxon>Agaricomycotina</taxon>
        <taxon>Agaricomycetes</taxon>
        <taxon>Agaricomycetidae</taxon>
        <taxon>Agaricales</taxon>
        <taxon>Agaricineae</taxon>
        <taxon>Hymenogastraceae</taxon>
        <taxon>Hebeloma</taxon>
    </lineage>
</organism>
<reference evidence="2" key="2">
    <citation type="submission" date="2015-01" db="EMBL/GenBank/DDBJ databases">
        <title>Evolutionary Origins and Diversification of the Mycorrhizal Mutualists.</title>
        <authorList>
            <consortium name="DOE Joint Genome Institute"/>
            <consortium name="Mycorrhizal Genomics Consortium"/>
            <person name="Kohler A."/>
            <person name="Kuo A."/>
            <person name="Nagy L.G."/>
            <person name="Floudas D."/>
            <person name="Copeland A."/>
            <person name="Barry K.W."/>
            <person name="Cichocki N."/>
            <person name="Veneault-Fourrey C."/>
            <person name="LaButti K."/>
            <person name="Lindquist E.A."/>
            <person name="Lipzen A."/>
            <person name="Lundell T."/>
            <person name="Morin E."/>
            <person name="Murat C."/>
            <person name="Riley R."/>
            <person name="Ohm R."/>
            <person name="Sun H."/>
            <person name="Tunlid A."/>
            <person name="Henrissat B."/>
            <person name="Grigoriev I.V."/>
            <person name="Hibbett D.S."/>
            <person name="Martin F."/>
        </authorList>
    </citation>
    <scope>NUCLEOTIDE SEQUENCE [LARGE SCALE GENOMIC DNA]</scope>
    <source>
        <strain evidence="2">h7</strain>
    </source>
</reference>
<reference evidence="1 2" key="1">
    <citation type="submission" date="2014-04" db="EMBL/GenBank/DDBJ databases">
        <authorList>
            <consortium name="DOE Joint Genome Institute"/>
            <person name="Kuo A."/>
            <person name="Gay G."/>
            <person name="Dore J."/>
            <person name="Kohler A."/>
            <person name="Nagy L.G."/>
            <person name="Floudas D."/>
            <person name="Copeland A."/>
            <person name="Barry K.W."/>
            <person name="Cichocki N."/>
            <person name="Veneault-Fourrey C."/>
            <person name="LaButti K."/>
            <person name="Lindquist E.A."/>
            <person name="Lipzen A."/>
            <person name="Lundell T."/>
            <person name="Morin E."/>
            <person name="Murat C."/>
            <person name="Sun H."/>
            <person name="Tunlid A."/>
            <person name="Henrissat B."/>
            <person name="Grigoriev I.V."/>
            <person name="Hibbett D.S."/>
            <person name="Martin F."/>
            <person name="Nordberg H.P."/>
            <person name="Cantor M.N."/>
            <person name="Hua S.X."/>
        </authorList>
    </citation>
    <scope>NUCLEOTIDE SEQUENCE [LARGE SCALE GENOMIC DNA]</scope>
    <source>
        <strain evidence="2">h7</strain>
    </source>
</reference>
<accession>A0A0C3CLD4</accession>
<dbReference type="EMBL" id="KN831773">
    <property type="protein sequence ID" value="KIM44581.1"/>
    <property type="molecule type" value="Genomic_DNA"/>
</dbReference>
<evidence type="ECO:0000313" key="1">
    <source>
        <dbReference type="EMBL" id="KIM44581.1"/>
    </source>
</evidence>